<dbReference type="EMBL" id="CP121472">
    <property type="protein sequence ID" value="WPL16518.1"/>
    <property type="molecule type" value="Genomic_DNA"/>
</dbReference>
<evidence type="ECO:0000313" key="3">
    <source>
        <dbReference type="Proteomes" id="UP001432180"/>
    </source>
</evidence>
<evidence type="ECO:0008006" key="4">
    <source>
        <dbReference type="Google" id="ProtNLM"/>
    </source>
</evidence>
<dbReference type="Pfam" id="PF07295">
    <property type="entry name" value="DUF1451"/>
    <property type="match status" value="1"/>
</dbReference>
<keyword evidence="3" id="KW-1185">Reference proteome</keyword>
<evidence type="ECO:0000313" key="2">
    <source>
        <dbReference type="EMBL" id="WPL16518.1"/>
    </source>
</evidence>
<reference evidence="2 3" key="1">
    <citation type="journal article" date="2023" name="Microorganisms">
        <title>Thiorhodovibrio frisius and Trv. litoralis spp. nov., Two Novel Members from a Clade of Fastidious Purple Sulfur Bacteria That Exhibit Unique Red-Shifted Light-Harvesting Capabilities.</title>
        <authorList>
            <person name="Methner A."/>
            <person name="Kuzyk S.B."/>
            <person name="Petersen J."/>
            <person name="Bauer S."/>
            <person name="Brinkmann H."/>
            <person name="Sichau K."/>
            <person name="Wanner G."/>
            <person name="Wolf J."/>
            <person name="Neumann-Schaal M."/>
            <person name="Henke P."/>
            <person name="Tank M."/>
            <person name="Sproer C."/>
            <person name="Bunk B."/>
            <person name="Overmann J."/>
        </authorList>
    </citation>
    <scope>NUCLEOTIDE SEQUENCE [LARGE SCALE GENOMIC DNA]</scope>
    <source>
        <strain evidence="2 3">DSM 6702</strain>
    </source>
</reference>
<feature type="region of interest" description="Disordered" evidence="1">
    <location>
        <begin position="1"/>
        <end position="22"/>
    </location>
</feature>
<name>A0ABZ0S7C9_9GAMM</name>
<gene>
    <name evidence="2" type="ORF">Thiowin_01476</name>
</gene>
<dbReference type="Proteomes" id="UP001432180">
    <property type="component" value="Chromosome"/>
</dbReference>
<protein>
    <recommendedName>
        <fullName evidence="4">Metalloendopeptidase</fullName>
    </recommendedName>
</protein>
<dbReference type="InterPro" id="IPR009912">
    <property type="entry name" value="DUF1451"/>
</dbReference>
<organism evidence="2 3">
    <name type="scientific">Thiorhodovibrio winogradskyi</name>
    <dbReference type="NCBI Taxonomy" id="77007"/>
    <lineage>
        <taxon>Bacteria</taxon>
        <taxon>Pseudomonadati</taxon>
        <taxon>Pseudomonadota</taxon>
        <taxon>Gammaproteobacteria</taxon>
        <taxon>Chromatiales</taxon>
        <taxon>Chromatiaceae</taxon>
        <taxon>Thiorhodovibrio</taxon>
    </lineage>
</organism>
<accession>A0ABZ0S7C9</accession>
<evidence type="ECO:0000256" key="1">
    <source>
        <dbReference type="SAM" id="MobiDB-lite"/>
    </source>
</evidence>
<proteinExistence type="predicted"/>
<sequence length="186" mass="21656">MSDHPSDHSTSHSDQSKPESVDRLVDAYERMLERTRERLDAAEDATPKLRDWLEKARDHMVELGELTREEANRVAEYIERDIEDAAHYLVDTGEELKTWWRFDLELIEERLLEVFTSVADQTSLQLQAWAERAEQARTQRRYHSGEITGPGTLVCNHCGARVHFQRATRISDCAECQGKEFRREPS</sequence>
<dbReference type="RefSeq" id="WP_328987067.1">
    <property type="nucleotide sequence ID" value="NZ_CP121472.1"/>
</dbReference>